<feature type="transmembrane region" description="Helical" evidence="10">
    <location>
        <begin position="189"/>
        <end position="208"/>
    </location>
</feature>
<comment type="caution">
    <text evidence="13">The sequence shown here is derived from an EMBL/GenBank/DDBJ whole genome shotgun (WGS) entry which is preliminary data.</text>
</comment>
<evidence type="ECO:0000256" key="5">
    <source>
        <dbReference type="ARBA" id="ARBA00022679"/>
    </source>
</evidence>
<dbReference type="PANTHER" id="PTHR10050:SF46">
    <property type="entry name" value="PROTEIN O-MANNOSYL-TRANSFERASE 2"/>
    <property type="match status" value="1"/>
</dbReference>
<comment type="similarity">
    <text evidence="3 10">Belongs to the glycosyltransferase 39 family.</text>
</comment>
<evidence type="ECO:0000256" key="7">
    <source>
        <dbReference type="ARBA" id="ARBA00022989"/>
    </source>
</evidence>
<evidence type="ECO:0000256" key="4">
    <source>
        <dbReference type="ARBA" id="ARBA00022676"/>
    </source>
</evidence>
<feature type="transmembrane region" description="Helical" evidence="10">
    <location>
        <begin position="214"/>
        <end position="231"/>
    </location>
</feature>
<feature type="domain" description="Protein O-mannosyl-transferase C-terminal four TM" evidence="12">
    <location>
        <begin position="371"/>
        <end position="497"/>
    </location>
</feature>
<evidence type="ECO:0000259" key="12">
    <source>
        <dbReference type="Pfam" id="PF16192"/>
    </source>
</evidence>
<feature type="transmembrane region" description="Helical" evidence="10">
    <location>
        <begin position="65"/>
        <end position="84"/>
    </location>
</feature>
<comment type="subcellular location">
    <subcellularLocation>
        <location evidence="10">Cell membrane</location>
    </subcellularLocation>
    <subcellularLocation>
        <location evidence="1">Endomembrane system</location>
        <topology evidence="1">Multi-pass membrane protein</topology>
    </subcellularLocation>
</comment>
<keyword evidence="8 10" id="KW-0472">Membrane</keyword>
<evidence type="ECO:0000256" key="9">
    <source>
        <dbReference type="ARBA" id="ARBA00093617"/>
    </source>
</evidence>
<comment type="pathway">
    <text evidence="2 10">Protein modification; protein glycosylation.</text>
</comment>
<keyword evidence="6 10" id="KW-0812">Transmembrane</keyword>
<dbReference type="EMBL" id="QHLY01000012">
    <property type="protein sequence ID" value="PXA68122.1"/>
    <property type="molecule type" value="Genomic_DNA"/>
</dbReference>
<evidence type="ECO:0000259" key="11">
    <source>
        <dbReference type="Pfam" id="PF02366"/>
    </source>
</evidence>
<dbReference type="GO" id="GO:0005886">
    <property type="term" value="C:plasma membrane"/>
    <property type="evidence" value="ECO:0007669"/>
    <property type="project" value="UniProtKB-SubCell"/>
</dbReference>
<evidence type="ECO:0000256" key="3">
    <source>
        <dbReference type="ARBA" id="ARBA00007222"/>
    </source>
</evidence>
<dbReference type="Proteomes" id="UP000246722">
    <property type="component" value="Unassembled WGS sequence"/>
</dbReference>
<evidence type="ECO:0000256" key="6">
    <source>
        <dbReference type="ARBA" id="ARBA00022692"/>
    </source>
</evidence>
<name>A0A317ZNL3_9MICO</name>
<keyword evidence="14" id="KW-1185">Reference proteome</keyword>
<evidence type="ECO:0000256" key="2">
    <source>
        <dbReference type="ARBA" id="ARBA00004922"/>
    </source>
</evidence>
<dbReference type="AlphaFoldDB" id="A0A317ZNL3"/>
<evidence type="ECO:0000256" key="8">
    <source>
        <dbReference type="ARBA" id="ARBA00023136"/>
    </source>
</evidence>
<evidence type="ECO:0000256" key="10">
    <source>
        <dbReference type="RuleBase" id="RU367007"/>
    </source>
</evidence>
<keyword evidence="7 10" id="KW-1133">Transmembrane helix</keyword>
<feature type="transmembrane region" description="Helical" evidence="10">
    <location>
        <begin position="282"/>
        <end position="301"/>
    </location>
</feature>
<dbReference type="Pfam" id="PF02366">
    <property type="entry name" value="PMT"/>
    <property type="match status" value="1"/>
</dbReference>
<proteinExistence type="inferred from homology"/>
<dbReference type="InterPro" id="IPR027005">
    <property type="entry name" value="PMT-like"/>
</dbReference>
<comment type="function">
    <text evidence="10">Protein O-mannosyltransferase that catalyzes the transfer of a single mannose residue from a polyprenol phospho-mannosyl lipidic donor to the hydroxyl group of selected serine and threonine residues in acceptor proteins.</text>
</comment>
<dbReference type="InterPro" id="IPR003342">
    <property type="entry name" value="ArnT-like_N"/>
</dbReference>
<organism evidence="13 14">
    <name type="scientific">Cryobacterium arcticum</name>
    <dbReference type="NCBI Taxonomy" id="670052"/>
    <lineage>
        <taxon>Bacteria</taxon>
        <taxon>Bacillati</taxon>
        <taxon>Actinomycetota</taxon>
        <taxon>Actinomycetes</taxon>
        <taxon>Micrococcales</taxon>
        <taxon>Microbacteriaceae</taxon>
        <taxon>Cryobacterium</taxon>
    </lineage>
</organism>
<dbReference type="PANTHER" id="PTHR10050">
    <property type="entry name" value="DOLICHYL-PHOSPHATE-MANNOSE--PROTEIN MANNOSYLTRANSFERASE"/>
    <property type="match status" value="1"/>
</dbReference>
<dbReference type="GO" id="GO:0012505">
    <property type="term" value="C:endomembrane system"/>
    <property type="evidence" value="ECO:0007669"/>
    <property type="project" value="UniProtKB-SubCell"/>
</dbReference>
<feature type="transmembrane region" description="Helical" evidence="10">
    <location>
        <begin position="559"/>
        <end position="579"/>
    </location>
</feature>
<dbReference type="Pfam" id="PF16192">
    <property type="entry name" value="PMT_4TMC"/>
    <property type="match status" value="1"/>
</dbReference>
<feature type="transmembrane region" description="Helical" evidence="10">
    <location>
        <begin position="485"/>
        <end position="510"/>
    </location>
</feature>
<evidence type="ECO:0000256" key="1">
    <source>
        <dbReference type="ARBA" id="ARBA00004127"/>
    </source>
</evidence>
<dbReference type="InterPro" id="IPR032421">
    <property type="entry name" value="PMT_4TMC"/>
</dbReference>
<evidence type="ECO:0000313" key="14">
    <source>
        <dbReference type="Proteomes" id="UP000246722"/>
    </source>
</evidence>
<dbReference type="GO" id="GO:0004169">
    <property type="term" value="F:dolichyl-phosphate-mannose-protein mannosyltransferase activity"/>
    <property type="evidence" value="ECO:0007669"/>
    <property type="project" value="UniProtKB-UniRule"/>
</dbReference>
<feature type="transmembrane region" description="Helical" evidence="10">
    <location>
        <begin position="321"/>
        <end position="343"/>
    </location>
</feature>
<evidence type="ECO:0000313" key="13">
    <source>
        <dbReference type="EMBL" id="PXA68122.1"/>
    </source>
</evidence>
<keyword evidence="10" id="KW-1003">Cell membrane</keyword>
<keyword evidence="4 10" id="KW-0328">Glycosyltransferase</keyword>
<accession>A0A317ZNL3</accession>
<protein>
    <recommendedName>
        <fullName evidence="9 10">Polyprenol-phosphate-mannose--protein mannosyltransferase</fullName>
        <ecNumber evidence="10">2.4.1.-</ecNumber>
    </recommendedName>
</protein>
<reference evidence="13 14" key="1">
    <citation type="submission" date="2018-05" db="EMBL/GenBank/DDBJ databases">
        <title>Genetic diversity of glacier-inhabiting Cryobacterium bacteria in China and description of Cryobacterium mengkeensis sp. nov. and Arthrobacter glacialis sp. nov.</title>
        <authorList>
            <person name="Liu Q."/>
            <person name="Xin Y.-H."/>
        </authorList>
    </citation>
    <scope>NUCLEOTIDE SEQUENCE [LARGE SCALE GENOMIC DNA]</scope>
    <source>
        <strain evidence="13 14">SK-1</strain>
    </source>
</reference>
<dbReference type="UniPathway" id="UPA00378"/>
<feature type="transmembrane region" description="Helical" evidence="10">
    <location>
        <begin position="462"/>
        <end position="479"/>
    </location>
</feature>
<gene>
    <name evidence="13" type="ORF">CTB96_15940</name>
</gene>
<keyword evidence="5 10" id="KW-0808">Transferase</keyword>
<feature type="domain" description="ArnT-like N-terminal" evidence="11">
    <location>
        <begin position="74"/>
        <end position="297"/>
    </location>
</feature>
<dbReference type="OrthoDB" id="9776737at2"/>
<sequence>MTVLVVSASTSRVEASPRFPMGVAARMIMVPVSHHRSSTAAHYDGQVLLTRRATQRWPALLTNRWLRLIGPALVVLLAAVLRLWNLGHPGTLVFDETFYVKDAWSLYNNGYESTWPEGADALFAAGQSNIFGTGASFVVHPPLGKWLIALGMAVFGADNPFAWRVVTALIGVVAVVLLMLIIRKLFGSLLLASIGGFLFAIDGNAIVMSRVALLDNYVMFFALLGFGAVLMDRDHHRVRLAAWLNERRDNEVEPTWGPALWWRPWVFAAGLAFGLACSVKWSGAYFLAAFGIYLVVVDALARRRAGLPFWISGAILKQGPVTFLLMVPVAVLTFLLSWTGWFVTRGGYYRDYADQAGQAWTGAFAWVPHAVQSFWHYQTAAYSYHVGLVTPHPYQANPLTWLFMTRPTSMYYQGSELGQNGCGYGTCSEAITGIANPLIWWAGSAAILYLVYRLARYREWRVGLILMGMVAGYLPWLMYLNRTVFQFYTIAFEPYLLLGLTLAIGLLLGVGTVGARPVVRTPPVLPYGPDADAATAGTVPAGTVTAGTVTDRDTTVGSVIVLVFLVLATVVSAFFYPLWTGSQVPFAFWQLHIWLPSWR</sequence>
<dbReference type="EC" id="2.4.1.-" evidence="10"/>
<feature type="transmembrane region" description="Helical" evidence="10">
    <location>
        <begin position="161"/>
        <end position="182"/>
    </location>
</feature>